<dbReference type="EMBL" id="MLJW01002413">
    <property type="protein sequence ID" value="OIQ74701.1"/>
    <property type="molecule type" value="Genomic_DNA"/>
</dbReference>
<dbReference type="AlphaFoldDB" id="A0A1J5QFD5"/>
<keyword evidence="1" id="KW-0472">Membrane</keyword>
<proteinExistence type="predicted"/>
<evidence type="ECO:0000256" key="1">
    <source>
        <dbReference type="SAM" id="Phobius"/>
    </source>
</evidence>
<accession>A0A1J5QFD5</accession>
<feature type="transmembrane region" description="Helical" evidence="1">
    <location>
        <begin position="20"/>
        <end position="40"/>
    </location>
</feature>
<sequence length="239" mass="26640">MLGRIRRSLRMQGRGDVLWFLAFGPYVLSLFFGLIGFVHLSEPWGIPIGFAFTLLWLRNGDADRLGAVDPLLGAFRYIWPAMILLGAVFAYGAGRNGDHAFYYPEQEAALKIGAEWQRIAPDQRLYWVASGNDAARVAYFARLPKRLEALPATPDALPDYYPPVPDWQHKSGVIICPLGPGADIVTENDCTRAAEKWTAVNKGADRSIRFAVARRGFYFPRYEPSSFAAFFYVAPANGS</sequence>
<protein>
    <submittedName>
        <fullName evidence="2">Uncharacterized protein</fullName>
    </submittedName>
</protein>
<evidence type="ECO:0000313" key="2">
    <source>
        <dbReference type="EMBL" id="OIQ74701.1"/>
    </source>
</evidence>
<keyword evidence="1" id="KW-1133">Transmembrane helix</keyword>
<comment type="caution">
    <text evidence="2">The sequence shown here is derived from an EMBL/GenBank/DDBJ whole genome shotgun (WGS) entry which is preliminary data.</text>
</comment>
<organism evidence="2">
    <name type="scientific">mine drainage metagenome</name>
    <dbReference type="NCBI Taxonomy" id="410659"/>
    <lineage>
        <taxon>unclassified sequences</taxon>
        <taxon>metagenomes</taxon>
        <taxon>ecological metagenomes</taxon>
    </lineage>
</organism>
<name>A0A1J5QFD5_9ZZZZ</name>
<reference evidence="2" key="1">
    <citation type="submission" date="2016-10" db="EMBL/GenBank/DDBJ databases">
        <title>Sequence of Gallionella enrichment culture.</title>
        <authorList>
            <person name="Poehlein A."/>
            <person name="Muehling M."/>
            <person name="Daniel R."/>
        </authorList>
    </citation>
    <scope>NUCLEOTIDE SEQUENCE</scope>
</reference>
<feature type="transmembrane region" description="Helical" evidence="1">
    <location>
        <begin position="77"/>
        <end position="94"/>
    </location>
</feature>
<keyword evidence="1" id="KW-0812">Transmembrane</keyword>
<gene>
    <name evidence="2" type="ORF">GALL_436380</name>
</gene>